<dbReference type="PANTHER" id="PTHR30069:SF53">
    <property type="entry name" value="COLICIN I RECEPTOR-RELATED"/>
    <property type="match status" value="1"/>
</dbReference>
<feature type="domain" description="TonB-dependent receptor plug" evidence="16">
    <location>
        <begin position="56"/>
        <end position="159"/>
    </location>
</feature>
<keyword evidence="5 12" id="KW-0812">Transmembrane</keyword>
<dbReference type="GO" id="GO:0006811">
    <property type="term" value="P:monoatomic ion transport"/>
    <property type="evidence" value="ECO:0007669"/>
    <property type="project" value="UniProtKB-KW"/>
</dbReference>
<keyword evidence="4 12" id="KW-1134">Transmembrane beta strand</keyword>
<evidence type="ECO:0000256" key="9">
    <source>
        <dbReference type="ARBA" id="ARBA00023136"/>
    </source>
</evidence>
<dbReference type="PANTHER" id="PTHR30069">
    <property type="entry name" value="TONB-DEPENDENT OUTER MEMBRANE RECEPTOR"/>
    <property type="match status" value="1"/>
</dbReference>
<dbReference type="GO" id="GO:0009279">
    <property type="term" value="C:cell outer membrane"/>
    <property type="evidence" value="ECO:0007669"/>
    <property type="project" value="UniProtKB-SubCell"/>
</dbReference>
<dbReference type="EMBL" id="JAHXRI010000006">
    <property type="protein sequence ID" value="MBZ1349770.1"/>
    <property type="molecule type" value="Genomic_DNA"/>
</dbReference>
<dbReference type="Pfam" id="PF00593">
    <property type="entry name" value="TonB_dep_Rec_b-barrel"/>
    <property type="match status" value="1"/>
</dbReference>
<evidence type="ECO:0000256" key="13">
    <source>
        <dbReference type="RuleBase" id="RU003357"/>
    </source>
</evidence>
<sequence>MQHPFFRLSAGAALWAAATGVFAQSTGLSPTPASQIPQLSTIVVTPARTPEPLGNTLGDNSVISRENLDNLPNGTLGDALIRQHSIETVNYGGPQTLNTLNIRGTNSNQSLVLIDGLRINNATNGLPSINAIPLNSVERIEVVRGTSSSLYGADAIGGVINVITRGEQDRPFSAYANAGVGSYATTQYDAGFSGAADGWVYSLYGGYGQSGGFNTNRSTAYYYNPDKDSYYRSNVGGTLGYTYKPGQTLTLQTFQSTVNGGYDMGMPFFNDRGVQTLSSNMLTSRNVISSLWTSTLRAGFSVDDYKTIGATASALDGTQYFKTRQNQYVWQNDLKFSPTQIVSLAYERLEQSVDGTLSNGDYMAPAFVNYQQTSRYTNSLLAIYRGNWGPQSVQGSVRTDNNSQYGNFVTGSLTYGLELSKNWRASVGANTGFRAPNFNELYWPVTPFFMGNPLLQPEKSRNIEAGLRYTTDKTQLGLTVYRNEISNLILNQPSIAADPYSPYMPTNIGRATIQGVTLTGNQRLGASTLVRGSFDWLDPRNADTGELLPQRAQQVLKLAVDQSIGRARLTAEFYATSARRDSFSGDTLAGFNLLNLAASYPVSDHAEVQLRWNNVFGQQYTLVQGYNTPGSNVFVNLALRM</sequence>
<evidence type="ECO:0000259" key="15">
    <source>
        <dbReference type="Pfam" id="PF00593"/>
    </source>
</evidence>
<dbReference type="Gene3D" id="2.170.130.10">
    <property type="entry name" value="TonB-dependent receptor, plug domain"/>
    <property type="match status" value="1"/>
</dbReference>
<feature type="chain" id="PRO_5037522151" evidence="14">
    <location>
        <begin position="24"/>
        <end position="641"/>
    </location>
</feature>
<feature type="signal peptide" evidence="14">
    <location>
        <begin position="1"/>
        <end position="23"/>
    </location>
</feature>
<keyword evidence="11 12" id="KW-0998">Cell outer membrane</keyword>
<evidence type="ECO:0000256" key="6">
    <source>
        <dbReference type="ARBA" id="ARBA00022729"/>
    </source>
</evidence>
<evidence type="ECO:0000256" key="4">
    <source>
        <dbReference type="ARBA" id="ARBA00022452"/>
    </source>
</evidence>
<evidence type="ECO:0000256" key="3">
    <source>
        <dbReference type="ARBA" id="ARBA00022448"/>
    </source>
</evidence>
<comment type="caution">
    <text evidence="17">The sequence shown here is derived from an EMBL/GenBank/DDBJ whole genome shotgun (WGS) entry which is preliminary data.</text>
</comment>
<keyword evidence="9 12" id="KW-0472">Membrane</keyword>
<dbReference type="Proteomes" id="UP000739565">
    <property type="component" value="Unassembled WGS sequence"/>
</dbReference>
<protein>
    <submittedName>
        <fullName evidence="17">TonB-dependent receptor</fullName>
    </submittedName>
</protein>
<evidence type="ECO:0000313" key="17">
    <source>
        <dbReference type="EMBL" id="MBZ1349770.1"/>
    </source>
</evidence>
<dbReference type="GO" id="GO:0015889">
    <property type="term" value="P:cobalamin transport"/>
    <property type="evidence" value="ECO:0007669"/>
    <property type="project" value="TreeGrafter"/>
</dbReference>
<keyword evidence="7" id="KW-0406">Ion transport</keyword>
<evidence type="ECO:0000256" key="1">
    <source>
        <dbReference type="ARBA" id="ARBA00004571"/>
    </source>
</evidence>
<dbReference type="InterPro" id="IPR012910">
    <property type="entry name" value="Plug_dom"/>
</dbReference>
<keyword evidence="3 12" id="KW-0813">Transport</keyword>
<keyword evidence="8 13" id="KW-0798">TonB box</keyword>
<name>A0A953NAL0_9BURK</name>
<evidence type="ECO:0000259" key="16">
    <source>
        <dbReference type="Pfam" id="PF07715"/>
    </source>
</evidence>
<dbReference type="CDD" id="cd01347">
    <property type="entry name" value="ligand_gated_channel"/>
    <property type="match status" value="1"/>
</dbReference>
<evidence type="ECO:0000256" key="7">
    <source>
        <dbReference type="ARBA" id="ARBA00023065"/>
    </source>
</evidence>
<dbReference type="InterPro" id="IPR037066">
    <property type="entry name" value="Plug_dom_sf"/>
</dbReference>
<dbReference type="AlphaFoldDB" id="A0A953NAL0"/>
<evidence type="ECO:0000256" key="5">
    <source>
        <dbReference type="ARBA" id="ARBA00022692"/>
    </source>
</evidence>
<dbReference type="RefSeq" id="WP_259660190.1">
    <property type="nucleotide sequence ID" value="NZ_JAHXRI010000006.1"/>
</dbReference>
<dbReference type="InterPro" id="IPR000531">
    <property type="entry name" value="Beta-barrel_TonB"/>
</dbReference>
<evidence type="ECO:0000256" key="2">
    <source>
        <dbReference type="ARBA" id="ARBA00009810"/>
    </source>
</evidence>
<evidence type="ECO:0000256" key="10">
    <source>
        <dbReference type="ARBA" id="ARBA00023170"/>
    </source>
</evidence>
<evidence type="ECO:0000313" key="18">
    <source>
        <dbReference type="Proteomes" id="UP000739565"/>
    </source>
</evidence>
<dbReference type="InterPro" id="IPR036942">
    <property type="entry name" value="Beta-barrel_TonB_sf"/>
</dbReference>
<dbReference type="Pfam" id="PF07715">
    <property type="entry name" value="Plug"/>
    <property type="match status" value="1"/>
</dbReference>
<feature type="domain" description="TonB-dependent receptor-like beta-barrel" evidence="15">
    <location>
        <begin position="183"/>
        <end position="615"/>
    </location>
</feature>
<comment type="similarity">
    <text evidence="2 12 13">Belongs to the TonB-dependent receptor family.</text>
</comment>
<dbReference type="SUPFAM" id="SSF56935">
    <property type="entry name" value="Porins"/>
    <property type="match status" value="1"/>
</dbReference>
<accession>A0A953NAL0</accession>
<organism evidence="17 18">
    <name type="scientific">Zwartia hollandica</name>
    <dbReference type="NCBI Taxonomy" id="324606"/>
    <lineage>
        <taxon>Bacteria</taxon>
        <taxon>Pseudomonadati</taxon>
        <taxon>Pseudomonadota</taxon>
        <taxon>Betaproteobacteria</taxon>
        <taxon>Burkholderiales</taxon>
        <taxon>Alcaligenaceae</taxon>
        <taxon>Zwartia</taxon>
    </lineage>
</organism>
<evidence type="ECO:0000256" key="14">
    <source>
        <dbReference type="SAM" id="SignalP"/>
    </source>
</evidence>
<comment type="subcellular location">
    <subcellularLocation>
        <location evidence="1 12">Cell outer membrane</location>
        <topology evidence="1 12">Multi-pass membrane protein</topology>
    </subcellularLocation>
</comment>
<keyword evidence="10 17" id="KW-0675">Receptor</keyword>
<evidence type="ECO:0000256" key="11">
    <source>
        <dbReference type="ARBA" id="ARBA00023237"/>
    </source>
</evidence>
<keyword evidence="6 14" id="KW-0732">Signal</keyword>
<dbReference type="Gene3D" id="2.40.170.20">
    <property type="entry name" value="TonB-dependent receptor, beta-barrel domain"/>
    <property type="match status" value="1"/>
</dbReference>
<dbReference type="InterPro" id="IPR039426">
    <property type="entry name" value="TonB-dep_rcpt-like"/>
</dbReference>
<reference evidence="17" key="1">
    <citation type="submission" date="2021-07" db="EMBL/GenBank/DDBJ databases">
        <title>New genus and species of the family Alcaligenaceae.</title>
        <authorList>
            <person name="Hahn M.W."/>
        </authorList>
    </citation>
    <scope>NUCLEOTIDE SEQUENCE</scope>
    <source>
        <strain evidence="17">LF4-65</strain>
    </source>
</reference>
<evidence type="ECO:0000256" key="12">
    <source>
        <dbReference type="PROSITE-ProRule" id="PRU01360"/>
    </source>
</evidence>
<evidence type="ECO:0000256" key="8">
    <source>
        <dbReference type="ARBA" id="ARBA00023077"/>
    </source>
</evidence>
<proteinExistence type="inferred from homology"/>
<gene>
    <name evidence="17" type="ORF">KZZ10_03850</name>
</gene>
<dbReference type="PROSITE" id="PS52016">
    <property type="entry name" value="TONB_DEPENDENT_REC_3"/>
    <property type="match status" value="1"/>
</dbReference>
<keyword evidence="18" id="KW-1185">Reference proteome</keyword>